<evidence type="ECO:0000259" key="6">
    <source>
        <dbReference type="Pfam" id="PF02656"/>
    </source>
</evidence>
<evidence type="ECO:0000313" key="8">
    <source>
        <dbReference type="Proteomes" id="UP000630660"/>
    </source>
</evidence>
<dbReference type="Proteomes" id="UP000630660">
    <property type="component" value="Unassembled WGS sequence"/>
</dbReference>
<evidence type="ECO:0000256" key="2">
    <source>
        <dbReference type="ARBA" id="ARBA00022692"/>
    </source>
</evidence>
<evidence type="ECO:0000256" key="5">
    <source>
        <dbReference type="SAM" id="Phobius"/>
    </source>
</evidence>
<evidence type="ECO:0000256" key="4">
    <source>
        <dbReference type="ARBA" id="ARBA00023136"/>
    </source>
</evidence>
<evidence type="ECO:0000313" key="7">
    <source>
        <dbReference type="EMBL" id="MBD3365129.1"/>
    </source>
</evidence>
<accession>A0A9D5QD08</accession>
<feature type="transmembrane region" description="Helical" evidence="5">
    <location>
        <begin position="39"/>
        <end position="57"/>
    </location>
</feature>
<name>A0A9D5QD08_UNCW3</name>
<gene>
    <name evidence="7" type="ORF">GF359_07930</name>
</gene>
<sequence length="132" mass="14477">MELGILPHRPQGEGLKAKESNERILLARQRNLLAAERTFSAWIRTGIAALAAGLGIAELLSKTGPLTGWLGLIFTAAGAGVFLLALWSYYRTWRILENHSQERIRMTPLWLLTLLVLVLSGTAVLVFIVVSG</sequence>
<evidence type="ECO:0000256" key="1">
    <source>
        <dbReference type="ARBA" id="ARBA00004127"/>
    </source>
</evidence>
<keyword evidence="4 5" id="KW-0472">Membrane</keyword>
<dbReference type="GO" id="GO:0012505">
    <property type="term" value="C:endomembrane system"/>
    <property type="evidence" value="ECO:0007669"/>
    <property type="project" value="UniProtKB-SubCell"/>
</dbReference>
<proteinExistence type="predicted"/>
<comment type="caution">
    <text evidence="7">The sequence shown here is derived from an EMBL/GenBank/DDBJ whole genome shotgun (WGS) entry which is preliminary data.</text>
</comment>
<dbReference type="EMBL" id="WJKJ01000262">
    <property type="protein sequence ID" value="MBD3365129.1"/>
    <property type="molecule type" value="Genomic_DNA"/>
</dbReference>
<feature type="transmembrane region" description="Helical" evidence="5">
    <location>
        <begin position="69"/>
        <end position="89"/>
    </location>
</feature>
<dbReference type="Pfam" id="PF02656">
    <property type="entry name" value="DUF202"/>
    <property type="match status" value="1"/>
</dbReference>
<comment type="subcellular location">
    <subcellularLocation>
        <location evidence="1">Endomembrane system</location>
        <topology evidence="1">Multi-pass membrane protein</topology>
    </subcellularLocation>
</comment>
<dbReference type="AlphaFoldDB" id="A0A9D5QD08"/>
<feature type="domain" description="DUF202" evidence="6">
    <location>
        <begin position="30"/>
        <end position="92"/>
    </location>
</feature>
<organism evidence="7 8">
    <name type="scientific">candidate division WOR-3 bacterium</name>
    <dbReference type="NCBI Taxonomy" id="2052148"/>
    <lineage>
        <taxon>Bacteria</taxon>
        <taxon>Bacteria division WOR-3</taxon>
    </lineage>
</organism>
<reference evidence="7" key="1">
    <citation type="submission" date="2019-11" db="EMBL/GenBank/DDBJ databases">
        <title>Microbial mats filling the niche in hypersaline microbial mats.</title>
        <authorList>
            <person name="Wong H.L."/>
            <person name="Macleod F.I."/>
            <person name="White R.A. III"/>
            <person name="Burns B.P."/>
        </authorList>
    </citation>
    <scope>NUCLEOTIDE SEQUENCE</scope>
    <source>
        <strain evidence="7">Bin_327</strain>
    </source>
</reference>
<feature type="transmembrane region" description="Helical" evidence="5">
    <location>
        <begin position="109"/>
        <end position="130"/>
    </location>
</feature>
<keyword evidence="2 5" id="KW-0812">Transmembrane</keyword>
<keyword evidence="3 5" id="KW-1133">Transmembrane helix</keyword>
<protein>
    <submittedName>
        <fullName evidence="7">DUF202 domain-containing protein</fullName>
    </submittedName>
</protein>
<evidence type="ECO:0000256" key="3">
    <source>
        <dbReference type="ARBA" id="ARBA00022989"/>
    </source>
</evidence>
<dbReference type="InterPro" id="IPR003807">
    <property type="entry name" value="DUF202"/>
</dbReference>